<dbReference type="InterPro" id="IPR039558">
    <property type="entry name" value="TPA1/OFD1_N"/>
</dbReference>
<name>A0A7S3LBV0_9STRA</name>
<dbReference type="EMBL" id="HBIM01019467">
    <property type="protein sequence ID" value="CAE0417891.1"/>
    <property type="molecule type" value="Transcribed_RNA"/>
</dbReference>
<evidence type="ECO:0000313" key="3">
    <source>
        <dbReference type="EMBL" id="CAE0417891.1"/>
    </source>
</evidence>
<keyword evidence="1" id="KW-0732">Signal</keyword>
<dbReference type="GO" id="GO:0031543">
    <property type="term" value="F:peptidyl-proline dioxygenase activity"/>
    <property type="evidence" value="ECO:0007669"/>
    <property type="project" value="TreeGrafter"/>
</dbReference>
<sequence>MRIFSAPTPIIRFVWTFSCFLCSEAFVLTTTKNARPQQPIPDVATVTDITTTALQAKGFGAKATVKKPLKKTKNTSTTFTLDRGSSIQNYLHPRLFEDDTLKDIGQRLRNQDIVVIRNAFREDFAEAMHQELEATDMWSRNEGYQTDGYHYRHYNIYDKDDFSDLFLQANEVFDSPETKEFMTKLTGRDCTGENPVGGGAPSYYGSGDHSLPHTDHIGQRSVAYIWHLCSKKWKPEWGGGLYWAPEPLANAYLHASFNTLVLFSVTPHSSHFVTTVSPHATEKRLAYNGWWHCDWLPSARDDDLEDRLATPEQRMSLTHTQILAIQDMLDDPWAPRIQPAEKEARVRDLRAKIMEELYPEQRSSPIE</sequence>
<dbReference type="InterPro" id="IPR051842">
    <property type="entry name" value="uS12_prolyl_hydroxylase"/>
</dbReference>
<dbReference type="GO" id="GO:0005737">
    <property type="term" value="C:cytoplasm"/>
    <property type="evidence" value="ECO:0007669"/>
    <property type="project" value="TreeGrafter"/>
</dbReference>
<protein>
    <recommendedName>
        <fullName evidence="2">Prolyl 3,4-dihydroxylase TPA1/OFD1 N-terminal domain-containing protein</fullName>
    </recommendedName>
</protein>
<reference evidence="3" key="1">
    <citation type="submission" date="2021-01" db="EMBL/GenBank/DDBJ databases">
        <authorList>
            <person name="Corre E."/>
            <person name="Pelletier E."/>
            <person name="Niang G."/>
            <person name="Scheremetjew M."/>
            <person name="Finn R."/>
            <person name="Kale V."/>
            <person name="Holt S."/>
            <person name="Cochrane G."/>
            <person name="Meng A."/>
            <person name="Brown T."/>
            <person name="Cohen L."/>
        </authorList>
    </citation>
    <scope>NUCLEOTIDE SEQUENCE</scope>
    <source>
        <strain evidence="3">CCMP127</strain>
    </source>
</reference>
<dbReference type="Gene3D" id="2.60.120.620">
    <property type="entry name" value="q2cbj1_9rhob like domain"/>
    <property type="match status" value="1"/>
</dbReference>
<dbReference type="PANTHER" id="PTHR12117">
    <property type="entry name" value="HISTONE ACETYLTRANSFERASE COMPLEX"/>
    <property type="match status" value="1"/>
</dbReference>
<dbReference type="AlphaFoldDB" id="A0A7S3LBV0"/>
<evidence type="ECO:0000259" key="2">
    <source>
        <dbReference type="Pfam" id="PF13661"/>
    </source>
</evidence>
<accession>A0A7S3LBV0</accession>
<proteinExistence type="predicted"/>
<dbReference type="Pfam" id="PF13661">
    <property type="entry name" value="2OG-FeII_Oxy_4"/>
    <property type="match status" value="1"/>
</dbReference>
<dbReference type="GO" id="GO:0006449">
    <property type="term" value="P:regulation of translational termination"/>
    <property type="evidence" value="ECO:0007669"/>
    <property type="project" value="TreeGrafter"/>
</dbReference>
<feature type="signal peptide" evidence="1">
    <location>
        <begin position="1"/>
        <end position="25"/>
    </location>
</feature>
<feature type="domain" description="Prolyl 3,4-dihydroxylase TPA1/OFD1 N-terminal" evidence="2">
    <location>
        <begin position="202"/>
        <end position="292"/>
    </location>
</feature>
<organism evidence="3">
    <name type="scientific">Amphora coffeiformis</name>
    <dbReference type="NCBI Taxonomy" id="265554"/>
    <lineage>
        <taxon>Eukaryota</taxon>
        <taxon>Sar</taxon>
        <taxon>Stramenopiles</taxon>
        <taxon>Ochrophyta</taxon>
        <taxon>Bacillariophyta</taxon>
        <taxon>Bacillariophyceae</taxon>
        <taxon>Bacillariophycidae</taxon>
        <taxon>Thalassiophysales</taxon>
        <taxon>Catenulaceae</taxon>
        <taxon>Amphora</taxon>
    </lineage>
</organism>
<dbReference type="PANTHER" id="PTHR12117:SF0">
    <property type="entry name" value="PROLYL 3-HYDROXYLASE OGFOD1"/>
    <property type="match status" value="1"/>
</dbReference>
<feature type="chain" id="PRO_5030857040" description="Prolyl 3,4-dihydroxylase TPA1/OFD1 N-terminal domain-containing protein" evidence="1">
    <location>
        <begin position="26"/>
        <end position="367"/>
    </location>
</feature>
<gene>
    <name evidence="3" type="ORF">ACOF00016_LOCUS14778</name>
</gene>
<evidence type="ECO:0000256" key="1">
    <source>
        <dbReference type="SAM" id="SignalP"/>
    </source>
</evidence>